<dbReference type="EMBL" id="MN740593">
    <property type="protein sequence ID" value="QHS77742.1"/>
    <property type="molecule type" value="Genomic_DNA"/>
</dbReference>
<protein>
    <submittedName>
        <fullName evidence="1">Uncharacterized protein</fullName>
    </submittedName>
</protein>
<evidence type="ECO:0000313" key="1">
    <source>
        <dbReference type="EMBL" id="QHS77742.1"/>
    </source>
</evidence>
<sequence length="58" mass="7066">MSKITHVLKITNFNRKHILDSFKYILEDIKKIDKYCILENKKNLINCVKQYKLLVHFK</sequence>
<dbReference type="AlphaFoldDB" id="A0A6C0ADK1"/>
<reference evidence="1" key="1">
    <citation type="journal article" date="2020" name="Nature">
        <title>Giant virus diversity and host interactions through global metagenomics.</title>
        <authorList>
            <person name="Schulz F."/>
            <person name="Roux S."/>
            <person name="Paez-Espino D."/>
            <person name="Jungbluth S."/>
            <person name="Walsh D.A."/>
            <person name="Denef V.J."/>
            <person name="McMahon K.D."/>
            <person name="Konstantinidis K.T."/>
            <person name="Eloe-Fadrosh E.A."/>
            <person name="Kyrpides N.C."/>
            <person name="Woyke T."/>
        </authorList>
    </citation>
    <scope>NUCLEOTIDE SEQUENCE</scope>
    <source>
        <strain evidence="1">GVMAG-S-1021933-23</strain>
    </source>
</reference>
<organism evidence="1">
    <name type="scientific">viral metagenome</name>
    <dbReference type="NCBI Taxonomy" id="1070528"/>
    <lineage>
        <taxon>unclassified sequences</taxon>
        <taxon>metagenomes</taxon>
        <taxon>organismal metagenomes</taxon>
    </lineage>
</organism>
<accession>A0A6C0ADK1</accession>
<proteinExistence type="predicted"/>
<name>A0A6C0ADK1_9ZZZZ</name>